<dbReference type="Proteomes" id="UP001044222">
    <property type="component" value="Chromosome 14"/>
</dbReference>
<protein>
    <submittedName>
        <fullName evidence="2">Uncharacterized protein</fullName>
    </submittedName>
</protein>
<comment type="caution">
    <text evidence="2">The sequence shown here is derived from an EMBL/GenBank/DDBJ whole genome shotgun (WGS) entry which is preliminary data.</text>
</comment>
<feature type="non-terminal residue" evidence="2">
    <location>
        <position position="1"/>
    </location>
</feature>
<dbReference type="AlphaFoldDB" id="A0A9D3RN98"/>
<gene>
    <name evidence="2" type="ORF">ANANG_G00256680</name>
</gene>
<proteinExistence type="predicted"/>
<reference evidence="2" key="1">
    <citation type="submission" date="2021-01" db="EMBL/GenBank/DDBJ databases">
        <title>A chromosome-scale assembly of European eel, Anguilla anguilla.</title>
        <authorList>
            <person name="Henkel C."/>
            <person name="Jong-Raadsen S.A."/>
            <person name="Dufour S."/>
            <person name="Weltzien F.-A."/>
            <person name="Palstra A.P."/>
            <person name="Pelster B."/>
            <person name="Spaink H.P."/>
            <person name="Van Den Thillart G.E."/>
            <person name="Jansen H."/>
            <person name="Zahm M."/>
            <person name="Klopp C."/>
            <person name="Cedric C."/>
            <person name="Louis A."/>
            <person name="Berthelot C."/>
            <person name="Parey E."/>
            <person name="Roest Crollius H."/>
            <person name="Montfort J."/>
            <person name="Robinson-Rechavi M."/>
            <person name="Bucao C."/>
            <person name="Bouchez O."/>
            <person name="Gislard M."/>
            <person name="Lluch J."/>
            <person name="Milhes M."/>
            <person name="Lampietro C."/>
            <person name="Lopez Roques C."/>
            <person name="Donnadieu C."/>
            <person name="Braasch I."/>
            <person name="Desvignes T."/>
            <person name="Postlethwait J."/>
            <person name="Bobe J."/>
            <person name="Guiguen Y."/>
            <person name="Dirks R."/>
        </authorList>
    </citation>
    <scope>NUCLEOTIDE SEQUENCE</scope>
    <source>
        <strain evidence="2">Tag_6206</strain>
        <tissue evidence="2">Liver</tissue>
    </source>
</reference>
<feature type="compositionally biased region" description="Basic and acidic residues" evidence="1">
    <location>
        <begin position="376"/>
        <end position="413"/>
    </location>
</feature>
<evidence type="ECO:0000256" key="1">
    <source>
        <dbReference type="SAM" id="MobiDB-lite"/>
    </source>
</evidence>
<accession>A0A9D3RN98</accession>
<sequence length="413" mass="44804">YGVLHGSVEYVATTILCWSRTKYEEQKGILQHFLSFKGKGQVPTYITCGDIKDWIISDGQNILRERFQTDSCEQRDGLIHLVWEVNMRLKLQDMGRELGMSPSSSEAPPMSAQDTQRAALADLYVSLSPSSECICLKAGRASDTNEAFSLCRESAALEKAAAAERYSRWYFDARLVARRALRELAEALAHPLACTPHTLSAVVGDTVTGLLGAVMEPANHRASSRAFSEVAVGVAVCVHKDLRAAGWAEERAFGAQCWRWARPSMMGVLHKALLEQTGSPGALQAALRGNSAAVTSAIATAIAKALLTAADTALNAGPATPEEEGQIPAASDPVDTAMQTETPVTSLVKTDAHKTTLEEIDSQKTPLEEMDSQKSSLEDSQKTSLEEKTSREEVDSQKTSREEVDSQKISCEE</sequence>
<evidence type="ECO:0000313" key="2">
    <source>
        <dbReference type="EMBL" id="KAG5836565.1"/>
    </source>
</evidence>
<name>A0A9D3RN98_ANGAN</name>
<evidence type="ECO:0000313" key="3">
    <source>
        <dbReference type="Proteomes" id="UP001044222"/>
    </source>
</evidence>
<feature type="region of interest" description="Disordered" evidence="1">
    <location>
        <begin position="316"/>
        <end position="413"/>
    </location>
</feature>
<feature type="non-terminal residue" evidence="2">
    <location>
        <position position="413"/>
    </location>
</feature>
<dbReference type="EMBL" id="JAFIRN010000014">
    <property type="protein sequence ID" value="KAG5836565.1"/>
    <property type="molecule type" value="Genomic_DNA"/>
</dbReference>
<keyword evidence="3" id="KW-1185">Reference proteome</keyword>
<organism evidence="2 3">
    <name type="scientific">Anguilla anguilla</name>
    <name type="common">European freshwater eel</name>
    <name type="synonym">Muraena anguilla</name>
    <dbReference type="NCBI Taxonomy" id="7936"/>
    <lineage>
        <taxon>Eukaryota</taxon>
        <taxon>Metazoa</taxon>
        <taxon>Chordata</taxon>
        <taxon>Craniata</taxon>
        <taxon>Vertebrata</taxon>
        <taxon>Euteleostomi</taxon>
        <taxon>Actinopterygii</taxon>
        <taxon>Neopterygii</taxon>
        <taxon>Teleostei</taxon>
        <taxon>Anguilliformes</taxon>
        <taxon>Anguillidae</taxon>
        <taxon>Anguilla</taxon>
    </lineage>
</organism>
<feature type="compositionally biased region" description="Polar residues" evidence="1">
    <location>
        <begin position="337"/>
        <end position="348"/>
    </location>
</feature>